<feature type="non-terminal residue" evidence="2">
    <location>
        <position position="1"/>
    </location>
</feature>
<dbReference type="GO" id="GO:0008483">
    <property type="term" value="F:transaminase activity"/>
    <property type="evidence" value="ECO:0007669"/>
    <property type="project" value="UniProtKB-KW"/>
</dbReference>
<keyword evidence="2" id="KW-0808">Transferase</keyword>
<gene>
    <name evidence="2" type="ORF">Q604_UNBC02321G0001</name>
</gene>
<dbReference type="SUPFAM" id="SSF53383">
    <property type="entry name" value="PLP-dependent transferases"/>
    <property type="match status" value="1"/>
</dbReference>
<keyword evidence="2" id="KW-0032">Aminotransferase</keyword>
<feature type="non-terminal residue" evidence="2">
    <location>
        <position position="71"/>
    </location>
</feature>
<dbReference type="InterPro" id="IPR015421">
    <property type="entry name" value="PyrdxlP-dep_Trfase_major"/>
</dbReference>
<dbReference type="AlphaFoldDB" id="W1YMF4"/>
<dbReference type="Gene3D" id="3.90.1150.10">
    <property type="entry name" value="Aspartate Aminotransferase, domain 1"/>
    <property type="match status" value="1"/>
</dbReference>
<accession>W1YMF4</accession>
<dbReference type="InterPro" id="IPR004839">
    <property type="entry name" value="Aminotransferase_I/II_large"/>
</dbReference>
<comment type="caution">
    <text evidence="2">The sequence shown here is derived from an EMBL/GenBank/DDBJ whole genome shotgun (WGS) entry which is preliminary data.</text>
</comment>
<reference evidence="2" key="1">
    <citation type="submission" date="2013-12" db="EMBL/GenBank/DDBJ databases">
        <title>A Varibaculum cambriense genome reconstructed from a premature infant gut community with otherwise low bacterial novelty that shifts toward anaerobic metabolism during the third week of life.</title>
        <authorList>
            <person name="Brown C.T."/>
            <person name="Sharon I."/>
            <person name="Thomas B.C."/>
            <person name="Castelle C.J."/>
            <person name="Morowitz M.J."/>
            <person name="Banfield J.F."/>
        </authorList>
    </citation>
    <scope>NUCLEOTIDE SEQUENCE</scope>
</reference>
<dbReference type="InterPro" id="IPR015424">
    <property type="entry name" value="PyrdxlP-dep_Trfase"/>
</dbReference>
<evidence type="ECO:0000259" key="1">
    <source>
        <dbReference type="Pfam" id="PF00155"/>
    </source>
</evidence>
<protein>
    <submittedName>
        <fullName evidence="2">Histidinol-phosphate aminotransferase 1</fullName>
    </submittedName>
</protein>
<name>W1YMF4_9ZZZZ</name>
<evidence type="ECO:0000313" key="2">
    <source>
        <dbReference type="EMBL" id="ETJ43667.1"/>
    </source>
</evidence>
<dbReference type="InterPro" id="IPR015422">
    <property type="entry name" value="PyrdxlP-dep_Trfase_small"/>
</dbReference>
<sequence>CLAAQPDIASAVRSVATPFGVNLPAQAAAIAALEPKALAETARRAGLVAAERDRVVAALREDGWVVPQAQG</sequence>
<dbReference type="Gene3D" id="3.40.640.10">
    <property type="entry name" value="Type I PLP-dependent aspartate aminotransferase-like (Major domain)"/>
    <property type="match status" value="1"/>
</dbReference>
<proteinExistence type="predicted"/>
<dbReference type="GO" id="GO:0030170">
    <property type="term" value="F:pyridoxal phosphate binding"/>
    <property type="evidence" value="ECO:0007669"/>
    <property type="project" value="InterPro"/>
</dbReference>
<feature type="domain" description="Aminotransferase class I/classII large" evidence="1">
    <location>
        <begin position="2"/>
        <end position="70"/>
    </location>
</feature>
<dbReference type="Pfam" id="PF00155">
    <property type="entry name" value="Aminotran_1_2"/>
    <property type="match status" value="1"/>
</dbReference>
<organism evidence="2">
    <name type="scientific">human gut metagenome</name>
    <dbReference type="NCBI Taxonomy" id="408170"/>
    <lineage>
        <taxon>unclassified sequences</taxon>
        <taxon>metagenomes</taxon>
        <taxon>organismal metagenomes</taxon>
    </lineage>
</organism>
<dbReference type="EMBL" id="AZMM01002321">
    <property type="protein sequence ID" value="ETJ43667.1"/>
    <property type="molecule type" value="Genomic_DNA"/>
</dbReference>